<proteinExistence type="predicted"/>
<dbReference type="OrthoDB" id="10251804at2759"/>
<accession>A0A8B8BIE8</accession>
<evidence type="ECO:0000256" key="2">
    <source>
        <dbReference type="ARBA" id="ARBA00022771"/>
    </source>
</evidence>
<dbReference type="PANTHER" id="PTHR12183:SF32">
    <property type="entry name" value="MITOCHONDRIAL E3 UBIQUITIN PROTEIN LIGASE 1"/>
    <property type="match status" value="1"/>
</dbReference>
<keyword evidence="2 4" id="KW-0863">Zinc-finger</keyword>
<feature type="transmembrane region" description="Helical" evidence="5">
    <location>
        <begin position="6"/>
        <end position="28"/>
    </location>
</feature>
<dbReference type="PANTHER" id="PTHR12183">
    <property type="entry name" value="MITOCHONDRIAL UBIQUITIN LIGASE ACTIVATOR OF NFKB 1"/>
    <property type="match status" value="1"/>
</dbReference>
<dbReference type="GeneID" id="111110400"/>
<keyword evidence="5" id="KW-0472">Membrane</keyword>
<evidence type="ECO:0000256" key="3">
    <source>
        <dbReference type="ARBA" id="ARBA00022833"/>
    </source>
</evidence>
<gene>
    <name evidence="8" type="primary">LOC111110400</name>
</gene>
<dbReference type="SMART" id="SM00184">
    <property type="entry name" value="RING"/>
    <property type="match status" value="1"/>
</dbReference>
<dbReference type="InterPro" id="IPR013083">
    <property type="entry name" value="Znf_RING/FYVE/PHD"/>
</dbReference>
<sequence>MMSIDLSLLNIIELLAVFVCMFLAFSYVKFQFSCWWQSKIRPENASTSQERLFRIRSLLLPITPEGEPQSEVNIEEELRSDYVKRYREIYDKEKVPEEKLVAAIKYLNRLKGGLKAQRSPCKLISAIKHMDIMRSNSRMGDSGFPRDYSPEELLLILVDSGKYHFIDVLRVLKNHLETNSFPPSPEEFADLYHKMKVQLEKALEKYQRVVGAIQRWYSQLLSDICSLSAQANRSRCKICWYKEVQVVFLPCTHMVTCEGCVSTLHDGRCPICYQNIQNQIQVLFA</sequence>
<dbReference type="GO" id="GO:0004842">
    <property type="term" value="F:ubiquitin-protein transferase activity"/>
    <property type="evidence" value="ECO:0007669"/>
    <property type="project" value="TreeGrafter"/>
</dbReference>
<dbReference type="InterPro" id="IPR001841">
    <property type="entry name" value="Znf_RING"/>
</dbReference>
<keyword evidence="5" id="KW-0812">Transmembrane</keyword>
<keyword evidence="3" id="KW-0862">Zinc</keyword>
<evidence type="ECO:0000313" key="7">
    <source>
        <dbReference type="Proteomes" id="UP000694844"/>
    </source>
</evidence>
<evidence type="ECO:0000313" key="8">
    <source>
        <dbReference type="RefSeq" id="XP_022302599.1"/>
    </source>
</evidence>
<keyword evidence="5" id="KW-1133">Transmembrane helix</keyword>
<feature type="domain" description="RING-type" evidence="6">
    <location>
        <begin position="236"/>
        <end position="272"/>
    </location>
</feature>
<dbReference type="RefSeq" id="XP_022302599.1">
    <property type="nucleotide sequence ID" value="XM_022446891.1"/>
</dbReference>
<protein>
    <submittedName>
        <fullName evidence="8">Uncharacterized protein LOC111110400</fullName>
    </submittedName>
</protein>
<dbReference type="InterPro" id="IPR051652">
    <property type="entry name" value="MDM2_MDM4_MUL1"/>
</dbReference>
<name>A0A8B8BIE8_CRAVI</name>
<dbReference type="SUPFAM" id="SSF57850">
    <property type="entry name" value="RING/U-box"/>
    <property type="match status" value="1"/>
</dbReference>
<reference evidence="8" key="1">
    <citation type="submission" date="2025-08" db="UniProtKB">
        <authorList>
            <consortium name="RefSeq"/>
        </authorList>
    </citation>
    <scope>IDENTIFICATION</scope>
    <source>
        <tissue evidence="8">Whole sample</tissue>
    </source>
</reference>
<dbReference type="FunFam" id="1.10.1170.10:FF:000002">
    <property type="entry name" value="Baculoviral IAP repeat containing 7"/>
    <property type="match status" value="1"/>
</dbReference>
<dbReference type="PROSITE" id="PS50089">
    <property type="entry name" value="ZF_RING_2"/>
    <property type="match status" value="1"/>
</dbReference>
<evidence type="ECO:0000256" key="1">
    <source>
        <dbReference type="ARBA" id="ARBA00022723"/>
    </source>
</evidence>
<dbReference type="Proteomes" id="UP000694844">
    <property type="component" value="Chromosome 8"/>
</dbReference>
<dbReference type="Gene3D" id="3.30.40.10">
    <property type="entry name" value="Zinc/RING finger domain, C3HC4 (zinc finger)"/>
    <property type="match status" value="1"/>
</dbReference>
<organism evidence="7 8">
    <name type="scientific">Crassostrea virginica</name>
    <name type="common">Eastern oyster</name>
    <dbReference type="NCBI Taxonomy" id="6565"/>
    <lineage>
        <taxon>Eukaryota</taxon>
        <taxon>Metazoa</taxon>
        <taxon>Spiralia</taxon>
        <taxon>Lophotrochozoa</taxon>
        <taxon>Mollusca</taxon>
        <taxon>Bivalvia</taxon>
        <taxon>Autobranchia</taxon>
        <taxon>Pteriomorphia</taxon>
        <taxon>Ostreida</taxon>
        <taxon>Ostreoidea</taxon>
        <taxon>Ostreidae</taxon>
        <taxon>Crassostrea</taxon>
    </lineage>
</organism>
<evidence type="ECO:0000259" key="6">
    <source>
        <dbReference type="PROSITE" id="PS50089"/>
    </source>
</evidence>
<dbReference type="GO" id="GO:0008270">
    <property type="term" value="F:zinc ion binding"/>
    <property type="evidence" value="ECO:0007669"/>
    <property type="project" value="UniProtKB-KW"/>
</dbReference>
<dbReference type="Pfam" id="PF13920">
    <property type="entry name" value="zf-C3HC4_3"/>
    <property type="match status" value="1"/>
</dbReference>
<dbReference type="GO" id="GO:0016567">
    <property type="term" value="P:protein ubiquitination"/>
    <property type="evidence" value="ECO:0007669"/>
    <property type="project" value="TreeGrafter"/>
</dbReference>
<evidence type="ECO:0000256" key="4">
    <source>
        <dbReference type="PROSITE-ProRule" id="PRU00175"/>
    </source>
</evidence>
<dbReference type="KEGG" id="cvn:111110400"/>
<keyword evidence="7" id="KW-1185">Reference proteome</keyword>
<keyword evidence="1" id="KW-0479">Metal-binding</keyword>
<evidence type="ECO:0000256" key="5">
    <source>
        <dbReference type="SAM" id="Phobius"/>
    </source>
</evidence>
<dbReference type="AlphaFoldDB" id="A0A8B8BIE8"/>